<proteinExistence type="inferred from homology"/>
<evidence type="ECO:0000313" key="13">
    <source>
        <dbReference type="Proteomes" id="UP000266483"/>
    </source>
</evidence>
<dbReference type="NCBIfam" id="TIGR01410">
    <property type="entry name" value="tatB"/>
    <property type="match status" value="1"/>
</dbReference>
<name>A0ABX9MXS2_9BURK</name>
<dbReference type="PANTHER" id="PTHR33162:SF1">
    <property type="entry name" value="SEC-INDEPENDENT PROTEIN TRANSLOCASE PROTEIN TATA, CHLOROPLASTIC"/>
    <property type="match status" value="1"/>
</dbReference>
<feature type="compositionally biased region" description="Basic and acidic residues" evidence="11">
    <location>
        <begin position="96"/>
        <end position="106"/>
    </location>
</feature>
<evidence type="ECO:0000256" key="7">
    <source>
        <dbReference type="ARBA" id="ARBA00022989"/>
    </source>
</evidence>
<sequence>MFGLSFTELMIIGVVALLVIGPERLPNVARTVGHLLGRAQRYVNDVKTDIKREMDSAEIGSLKGQIEDAAKSVRSSVDDAGNTIRNPLEEAKKALQDTEQTLKETEQSIDSSIRSKQSEPSSDKATSAPPDDTAGTKKNGTET</sequence>
<evidence type="ECO:0000256" key="11">
    <source>
        <dbReference type="SAM" id="MobiDB-lite"/>
    </source>
</evidence>
<evidence type="ECO:0000256" key="4">
    <source>
        <dbReference type="ARBA" id="ARBA00022519"/>
    </source>
</evidence>
<dbReference type="InterPro" id="IPR018448">
    <property type="entry name" value="TatB"/>
</dbReference>
<dbReference type="PANTHER" id="PTHR33162">
    <property type="entry name" value="SEC-INDEPENDENT PROTEIN TRANSLOCASE PROTEIN TATA, CHLOROPLASTIC"/>
    <property type="match status" value="1"/>
</dbReference>
<dbReference type="Gene3D" id="1.20.5.3310">
    <property type="match status" value="1"/>
</dbReference>
<dbReference type="HAMAP" id="MF_00237">
    <property type="entry name" value="TatB"/>
    <property type="match status" value="1"/>
</dbReference>
<comment type="function">
    <text evidence="10">Part of the twin-arginine translocation (Tat) system that transports large folded proteins containing a characteristic twin-arginine motif in their signal peptide across membranes. Together with TatC, TatB is part of a receptor directly interacting with Tat signal peptides. TatB may form an oligomeric binding site that transiently accommodates folded Tat precursor proteins before their translocation.</text>
</comment>
<evidence type="ECO:0000313" key="12">
    <source>
        <dbReference type="EMBL" id="RII83346.1"/>
    </source>
</evidence>
<keyword evidence="8 10" id="KW-0811">Translocation</keyword>
<organism evidence="12 13">
    <name type="scientific">Neopusillimonas maritima</name>
    <dbReference type="NCBI Taxonomy" id="2026239"/>
    <lineage>
        <taxon>Bacteria</taxon>
        <taxon>Pseudomonadati</taxon>
        <taxon>Pseudomonadota</taxon>
        <taxon>Betaproteobacteria</taxon>
        <taxon>Burkholderiales</taxon>
        <taxon>Alcaligenaceae</taxon>
        <taxon>Neopusillimonas</taxon>
    </lineage>
</organism>
<comment type="caution">
    <text evidence="12">The sequence shown here is derived from an EMBL/GenBank/DDBJ whole genome shotgun (WGS) entry which is preliminary data.</text>
</comment>
<dbReference type="Pfam" id="PF02416">
    <property type="entry name" value="TatA_B_E"/>
    <property type="match status" value="1"/>
</dbReference>
<gene>
    <name evidence="10 12" type="primary">tatB</name>
    <name evidence="12" type="ORF">CJO09_07035</name>
</gene>
<feature type="region of interest" description="Disordered" evidence="11">
    <location>
        <begin position="96"/>
        <end position="143"/>
    </location>
</feature>
<evidence type="ECO:0000256" key="5">
    <source>
        <dbReference type="ARBA" id="ARBA00022692"/>
    </source>
</evidence>
<keyword evidence="2 10" id="KW-0813">Transport</keyword>
<reference evidence="12 13" key="1">
    <citation type="submission" date="2017-08" db="EMBL/GenBank/DDBJ databases">
        <title>Pusillimonas indicus sp. nov., a member of the family Alcaligenaceae isolated from surface seawater.</title>
        <authorList>
            <person name="Li J."/>
        </authorList>
    </citation>
    <scope>NUCLEOTIDE SEQUENCE [LARGE SCALE GENOMIC DNA]</scope>
    <source>
        <strain evidence="12 13">17-4A</strain>
    </source>
</reference>
<keyword evidence="13" id="KW-1185">Reference proteome</keyword>
<dbReference type="RefSeq" id="WP_114419264.1">
    <property type="nucleotide sequence ID" value="NZ_CP170494.1"/>
</dbReference>
<comment type="subunit">
    <text evidence="10">The Tat system comprises two distinct complexes: a TatABC complex, containing multiple copies of TatA, TatB and TatC subunits, and a separate TatA complex, containing only TatA subunits. Substrates initially bind to the TatABC complex, which probably triggers association of the separate TatA complex to form the active translocon.</text>
</comment>
<dbReference type="PRINTS" id="PR01506">
    <property type="entry name" value="TATBPROTEIN"/>
</dbReference>
<feature type="compositionally biased region" description="Polar residues" evidence="11">
    <location>
        <begin position="108"/>
        <end position="125"/>
    </location>
</feature>
<evidence type="ECO:0000256" key="1">
    <source>
        <dbReference type="ARBA" id="ARBA00004167"/>
    </source>
</evidence>
<evidence type="ECO:0000256" key="6">
    <source>
        <dbReference type="ARBA" id="ARBA00022927"/>
    </source>
</evidence>
<dbReference type="InterPro" id="IPR003369">
    <property type="entry name" value="TatA/B/E"/>
</dbReference>
<evidence type="ECO:0000256" key="8">
    <source>
        <dbReference type="ARBA" id="ARBA00023010"/>
    </source>
</evidence>
<evidence type="ECO:0000256" key="3">
    <source>
        <dbReference type="ARBA" id="ARBA00022475"/>
    </source>
</evidence>
<keyword evidence="4" id="KW-0997">Cell inner membrane</keyword>
<comment type="subcellular location">
    <subcellularLocation>
        <location evidence="10">Cell membrane</location>
        <topology evidence="10">Single-pass membrane protein</topology>
    </subcellularLocation>
    <subcellularLocation>
        <location evidence="1">Membrane</location>
        <topology evidence="1">Single-pass membrane protein</topology>
    </subcellularLocation>
</comment>
<dbReference type="Proteomes" id="UP000266483">
    <property type="component" value="Unassembled WGS sequence"/>
</dbReference>
<evidence type="ECO:0000256" key="10">
    <source>
        <dbReference type="HAMAP-Rule" id="MF_00237"/>
    </source>
</evidence>
<comment type="similarity">
    <text evidence="10">Belongs to the TatB family.</text>
</comment>
<keyword evidence="7 10" id="KW-1133">Transmembrane helix</keyword>
<keyword evidence="6 10" id="KW-0653">Protein transport</keyword>
<evidence type="ECO:0000256" key="9">
    <source>
        <dbReference type="ARBA" id="ARBA00023136"/>
    </source>
</evidence>
<dbReference type="EMBL" id="NQOU01000002">
    <property type="protein sequence ID" value="RII83346.1"/>
    <property type="molecule type" value="Genomic_DNA"/>
</dbReference>
<accession>A0ABX9MXS2</accession>
<keyword evidence="9 10" id="KW-0472">Membrane</keyword>
<evidence type="ECO:0000256" key="2">
    <source>
        <dbReference type="ARBA" id="ARBA00022448"/>
    </source>
</evidence>
<keyword evidence="5 10" id="KW-0812">Transmembrane</keyword>
<protein>
    <recommendedName>
        <fullName evidence="10">Sec-independent protein translocase protein TatB</fullName>
    </recommendedName>
</protein>
<keyword evidence="3 10" id="KW-1003">Cell membrane</keyword>